<dbReference type="Pfam" id="PF13279">
    <property type="entry name" value="4HBT_2"/>
    <property type="match status" value="1"/>
</dbReference>
<dbReference type="PANTHER" id="PTHR31793:SF27">
    <property type="entry name" value="NOVEL THIOESTERASE SUPERFAMILY DOMAIN AND SAPOSIN A-TYPE DOMAIN CONTAINING PROTEIN (0610012H03RIK)"/>
    <property type="match status" value="1"/>
</dbReference>
<comment type="similarity">
    <text evidence="1">Belongs to the 4-hydroxybenzoyl-CoA thioesterase family.</text>
</comment>
<dbReference type="Gene3D" id="3.10.129.10">
    <property type="entry name" value="Hotdog Thioesterase"/>
    <property type="match status" value="1"/>
</dbReference>
<dbReference type="AlphaFoldDB" id="A0A1N6V904"/>
<dbReference type="CDD" id="cd00586">
    <property type="entry name" value="4HBT"/>
    <property type="match status" value="1"/>
</dbReference>
<keyword evidence="2 3" id="KW-0378">Hydrolase</keyword>
<evidence type="ECO:0000313" key="3">
    <source>
        <dbReference type="EMBL" id="SIQ74360.1"/>
    </source>
</evidence>
<accession>A0A1N6V904</accession>
<reference evidence="3 4" key="1">
    <citation type="submission" date="2017-01" db="EMBL/GenBank/DDBJ databases">
        <authorList>
            <person name="Mah S.A."/>
            <person name="Swanson W.J."/>
            <person name="Moy G.W."/>
            <person name="Vacquier V.D."/>
        </authorList>
    </citation>
    <scope>NUCLEOTIDE SEQUENCE [LARGE SCALE GENOMIC DNA]</scope>
    <source>
        <strain evidence="3 4">RU36E</strain>
    </source>
</reference>
<dbReference type="PANTHER" id="PTHR31793">
    <property type="entry name" value="4-HYDROXYBENZOYL-COA THIOESTERASE FAMILY MEMBER"/>
    <property type="match status" value="1"/>
</dbReference>
<dbReference type="InterPro" id="IPR050563">
    <property type="entry name" value="4-hydroxybenzoyl-CoA_TE"/>
</dbReference>
<proteinExistence type="inferred from homology"/>
<dbReference type="SUPFAM" id="SSF54637">
    <property type="entry name" value="Thioesterase/thiol ester dehydrase-isomerase"/>
    <property type="match status" value="1"/>
</dbReference>
<sequence>MSTPQHRRSDYAHFQAITPRWQDNDLYGHVHHVACQSHFDTAVNTYLIEEGGLDIHAGDLIGFVVSASCDYFAAITFPERIEVGLRVGKLGTHSVQFELALFKAGEDEACAAGRLVQIFIHRAGNQPASIPDQLRAALTRLLRH</sequence>
<dbReference type="InterPro" id="IPR029069">
    <property type="entry name" value="HotDog_dom_sf"/>
</dbReference>
<dbReference type="EMBL" id="FTMP01000007">
    <property type="protein sequence ID" value="SIQ74360.1"/>
    <property type="molecule type" value="Genomic_DNA"/>
</dbReference>
<evidence type="ECO:0000256" key="1">
    <source>
        <dbReference type="ARBA" id="ARBA00005953"/>
    </source>
</evidence>
<protein>
    <submittedName>
        <fullName evidence="3">Acyl-CoA thioester hydrolase</fullName>
    </submittedName>
</protein>
<evidence type="ECO:0000256" key="2">
    <source>
        <dbReference type="ARBA" id="ARBA00022801"/>
    </source>
</evidence>
<evidence type="ECO:0000313" key="4">
    <source>
        <dbReference type="Proteomes" id="UP000185841"/>
    </source>
</evidence>
<dbReference type="Proteomes" id="UP000185841">
    <property type="component" value="Unassembled WGS sequence"/>
</dbReference>
<dbReference type="GO" id="GO:0047617">
    <property type="term" value="F:fatty acyl-CoA hydrolase activity"/>
    <property type="evidence" value="ECO:0007669"/>
    <property type="project" value="TreeGrafter"/>
</dbReference>
<name>A0A1N6V904_AQUAC</name>
<organism evidence="3 4">
    <name type="scientific">Aquipseudomonas alcaligenes</name>
    <name type="common">Pseudomonas alcaligenes</name>
    <dbReference type="NCBI Taxonomy" id="43263"/>
    <lineage>
        <taxon>Bacteria</taxon>
        <taxon>Pseudomonadati</taxon>
        <taxon>Pseudomonadota</taxon>
        <taxon>Gammaproteobacteria</taxon>
        <taxon>Pseudomonadales</taxon>
        <taxon>Pseudomonadaceae</taxon>
        <taxon>Aquipseudomonas</taxon>
    </lineage>
</organism>
<gene>
    <name evidence="3" type="ORF">SAMN05878282_107184</name>
</gene>
<dbReference type="RefSeq" id="WP_076427919.1">
    <property type="nucleotide sequence ID" value="NZ_FTMP01000007.1"/>
</dbReference>